<dbReference type="RefSeq" id="WP_066312841.1">
    <property type="nucleotide sequence ID" value="NZ_LQRT01000007.1"/>
</dbReference>
<dbReference type="EMBL" id="LQRT01000007">
    <property type="protein sequence ID" value="KZS41085.1"/>
    <property type="molecule type" value="Genomic_DNA"/>
</dbReference>
<keyword evidence="2" id="KW-0285">Flavoprotein</keyword>
<dbReference type="PANTHER" id="PTHR46305">
    <property type="match status" value="1"/>
</dbReference>
<dbReference type="InterPro" id="IPR003680">
    <property type="entry name" value="Flavodoxin_fold"/>
</dbReference>
<evidence type="ECO:0000313" key="6">
    <source>
        <dbReference type="EMBL" id="KZS41085.1"/>
    </source>
</evidence>
<evidence type="ECO:0000256" key="4">
    <source>
        <dbReference type="ARBA" id="ARBA00037981"/>
    </source>
</evidence>
<dbReference type="Proteomes" id="UP000076715">
    <property type="component" value="Unassembled WGS sequence"/>
</dbReference>
<dbReference type="Pfam" id="PF02525">
    <property type="entry name" value="Flavodoxin_2"/>
    <property type="match status" value="1"/>
</dbReference>
<dbReference type="PANTHER" id="PTHR46305:SF3">
    <property type="entry name" value="NADPH:QUINONE OXIDOREDUCTASE MDAB"/>
    <property type="match status" value="1"/>
</dbReference>
<protein>
    <submittedName>
        <fullName evidence="6">Flavodoxin</fullName>
    </submittedName>
</protein>
<evidence type="ECO:0000256" key="2">
    <source>
        <dbReference type="ARBA" id="ARBA00022630"/>
    </source>
</evidence>
<accession>A0A163B603</accession>
<dbReference type="Gene3D" id="3.40.50.360">
    <property type="match status" value="1"/>
</dbReference>
<comment type="cofactor">
    <cofactor evidence="1">
        <name>FAD</name>
        <dbReference type="ChEBI" id="CHEBI:57692"/>
    </cofactor>
</comment>
<evidence type="ECO:0000259" key="5">
    <source>
        <dbReference type="Pfam" id="PF02525"/>
    </source>
</evidence>
<dbReference type="OrthoDB" id="652200at2"/>
<sequence>MKKTILIINAHQKYDGISEGKLNKAFVDTATAYLKENKFNVIHTHTEQPYSIDDELQKLVKADFIIFQSPIYWFGVPWITKKYFDEVWSAGYTTVTCSGDGRTREDPSRRYGTGGLMNDKSYMLSLTYASPKIEFDDTNGFYDGKSIDDANIGTHKIFQFCRLQMLQTYAIYNVHKEENLNLEKELEIFRKTLKANFLSN</sequence>
<evidence type="ECO:0000256" key="3">
    <source>
        <dbReference type="ARBA" id="ARBA00022827"/>
    </source>
</evidence>
<organism evidence="6 7">
    <name type="scientific">Aquimarina aggregata</name>
    <dbReference type="NCBI Taxonomy" id="1642818"/>
    <lineage>
        <taxon>Bacteria</taxon>
        <taxon>Pseudomonadati</taxon>
        <taxon>Bacteroidota</taxon>
        <taxon>Flavobacteriia</taxon>
        <taxon>Flavobacteriales</taxon>
        <taxon>Flavobacteriaceae</taxon>
        <taxon>Aquimarina</taxon>
    </lineage>
</organism>
<proteinExistence type="inferred from homology"/>
<dbReference type="STRING" id="1642818.AWE51_23305"/>
<keyword evidence="7" id="KW-1185">Reference proteome</keyword>
<comment type="similarity">
    <text evidence="4">Belongs to the oxidoreductase MdaB family.</text>
</comment>
<dbReference type="InterPro" id="IPR052397">
    <property type="entry name" value="NADPH-QR_MdaB"/>
</dbReference>
<reference evidence="6 7" key="1">
    <citation type="submission" date="2016-01" db="EMBL/GenBank/DDBJ databases">
        <title>The draft genome sequence of Aquimarina sp. RZW4-3-2.</title>
        <authorList>
            <person name="Wang Y."/>
        </authorList>
    </citation>
    <scope>NUCLEOTIDE SEQUENCE [LARGE SCALE GENOMIC DNA]</scope>
    <source>
        <strain evidence="6 7">RZW4-3-2</strain>
    </source>
</reference>
<evidence type="ECO:0000313" key="7">
    <source>
        <dbReference type="Proteomes" id="UP000076715"/>
    </source>
</evidence>
<dbReference type="InterPro" id="IPR029039">
    <property type="entry name" value="Flavoprotein-like_sf"/>
</dbReference>
<dbReference type="AlphaFoldDB" id="A0A163B603"/>
<comment type="caution">
    <text evidence="6">The sequence shown here is derived from an EMBL/GenBank/DDBJ whole genome shotgun (WGS) entry which is preliminary data.</text>
</comment>
<dbReference type="SUPFAM" id="SSF52218">
    <property type="entry name" value="Flavoproteins"/>
    <property type="match status" value="1"/>
</dbReference>
<name>A0A163B603_9FLAO</name>
<gene>
    <name evidence="6" type="ORF">AWE51_23305</name>
</gene>
<feature type="domain" description="Flavodoxin-like fold" evidence="5">
    <location>
        <begin position="3"/>
        <end position="191"/>
    </location>
</feature>
<evidence type="ECO:0000256" key="1">
    <source>
        <dbReference type="ARBA" id="ARBA00001974"/>
    </source>
</evidence>
<keyword evidence="3" id="KW-0274">FAD</keyword>